<keyword evidence="1" id="KW-0732">Signal</keyword>
<sequence>MILNWHFLAFCLLSFHWHLIDGGTQNDVRLVEREMSKFSKLRVAPQNYEKLKHSHNNLYYGAVKALMGQLGKHLYKKLPRGEQRRLAKCLDQIENRFDLKSPAICLVESKRRLMESKRDELAFGGDTVEAKHQKGVAFVQDSSSLTVEESEQRSAGKEDRIEAVQQLEQKKKFGDRAKRTKSARLIRYGNNGRRRVPRRVEDGLEQLLKVTN</sequence>
<proteinExistence type="predicted"/>
<accession>A0A914I1V2</accession>
<feature type="chain" id="PRO_5037161723" evidence="1">
    <location>
        <begin position="23"/>
        <end position="212"/>
    </location>
</feature>
<name>A0A914I1V2_GLORO</name>
<keyword evidence="2" id="KW-1185">Reference proteome</keyword>
<dbReference type="Proteomes" id="UP000887572">
    <property type="component" value="Unplaced"/>
</dbReference>
<reference evidence="3" key="1">
    <citation type="submission" date="2022-11" db="UniProtKB">
        <authorList>
            <consortium name="WormBaseParasite"/>
        </authorList>
    </citation>
    <scope>IDENTIFICATION</scope>
</reference>
<protein>
    <submittedName>
        <fullName evidence="3">Uncharacterized protein</fullName>
    </submittedName>
</protein>
<feature type="signal peptide" evidence="1">
    <location>
        <begin position="1"/>
        <end position="22"/>
    </location>
</feature>
<evidence type="ECO:0000313" key="3">
    <source>
        <dbReference type="WBParaSite" id="Gr19_v10_g5836.t1"/>
    </source>
</evidence>
<dbReference type="AlphaFoldDB" id="A0A914I1V2"/>
<evidence type="ECO:0000313" key="2">
    <source>
        <dbReference type="Proteomes" id="UP000887572"/>
    </source>
</evidence>
<evidence type="ECO:0000256" key="1">
    <source>
        <dbReference type="SAM" id="SignalP"/>
    </source>
</evidence>
<dbReference type="WBParaSite" id="Gr19_v10_g5836.t1">
    <property type="protein sequence ID" value="Gr19_v10_g5836.t1"/>
    <property type="gene ID" value="Gr19_v10_g5836"/>
</dbReference>
<organism evidence="2 3">
    <name type="scientific">Globodera rostochiensis</name>
    <name type="common">Golden nematode worm</name>
    <name type="synonym">Heterodera rostochiensis</name>
    <dbReference type="NCBI Taxonomy" id="31243"/>
    <lineage>
        <taxon>Eukaryota</taxon>
        <taxon>Metazoa</taxon>
        <taxon>Ecdysozoa</taxon>
        <taxon>Nematoda</taxon>
        <taxon>Chromadorea</taxon>
        <taxon>Rhabditida</taxon>
        <taxon>Tylenchina</taxon>
        <taxon>Tylenchomorpha</taxon>
        <taxon>Tylenchoidea</taxon>
        <taxon>Heteroderidae</taxon>
        <taxon>Heteroderinae</taxon>
        <taxon>Globodera</taxon>
    </lineage>
</organism>